<keyword evidence="3 7" id="KW-0420">Kringle</keyword>
<dbReference type="InterPro" id="IPR000001">
    <property type="entry name" value="Kringle"/>
</dbReference>
<dbReference type="Gene3D" id="1.10.2000.10">
    <property type="entry name" value="Frizzled cysteine-rich domain"/>
    <property type="match status" value="1"/>
</dbReference>
<evidence type="ECO:0000256" key="6">
    <source>
        <dbReference type="ARBA" id="ARBA00023157"/>
    </source>
</evidence>
<keyword evidence="2" id="KW-0597">Phosphoprotein</keyword>
<dbReference type="GO" id="GO:0005615">
    <property type="term" value="C:extracellular space"/>
    <property type="evidence" value="ECO:0007669"/>
    <property type="project" value="TreeGrafter"/>
</dbReference>
<accession>A0A9W9ZPR6</accession>
<dbReference type="PROSITE" id="PS50038">
    <property type="entry name" value="FZ"/>
    <property type="match status" value="1"/>
</dbReference>
<dbReference type="Proteomes" id="UP001163046">
    <property type="component" value="Unassembled WGS sequence"/>
</dbReference>
<dbReference type="PANTHER" id="PTHR24261">
    <property type="entry name" value="PLASMINOGEN-RELATED"/>
    <property type="match status" value="1"/>
</dbReference>
<keyword evidence="4" id="KW-0547">Nucleotide-binding</keyword>
<dbReference type="GO" id="GO:0005102">
    <property type="term" value="F:signaling receptor binding"/>
    <property type="evidence" value="ECO:0007669"/>
    <property type="project" value="TreeGrafter"/>
</dbReference>
<evidence type="ECO:0000256" key="5">
    <source>
        <dbReference type="ARBA" id="ARBA00022840"/>
    </source>
</evidence>
<dbReference type="Gene3D" id="2.40.20.10">
    <property type="entry name" value="Plasminogen Kringle 4"/>
    <property type="match status" value="1"/>
</dbReference>
<dbReference type="OrthoDB" id="41905at2759"/>
<evidence type="ECO:0000259" key="10">
    <source>
        <dbReference type="PROSITE" id="PS50070"/>
    </source>
</evidence>
<evidence type="ECO:0000259" key="9">
    <source>
        <dbReference type="PROSITE" id="PS50038"/>
    </source>
</evidence>
<protein>
    <submittedName>
        <fullName evidence="11">Uncharacterized protein</fullName>
    </submittedName>
</protein>
<comment type="subcellular location">
    <subcellularLocation>
        <location evidence="1">Membrane</location>
        <topology evidence="1">Single-pass type I membrane protein</topology>
    </subcellularLocation>
</comment>
<sequence length="304" mass="34865">MAGLRISLAAIAWLVILGAMLCKGQRGHENDQEFEVDKSIFPSQHKQSNNTCIPAHPPPFMDTSICQPYAYFKATNTGYCSKLLGRRLVFGSIANQKEKETRLADFTRQRCTEMLQEFDISKSCIRAVDDIYCNHYFPECDNTSATVLPRPICREACEVLILRYCKTEWSKAQQLNKELQFKNMKHFDLINCTKLPRREGGKIPECYYPKEFMEESCFYGDGQSYRGNVSETLSGYTCQSGLPSVLIGTTEHQTTFPELNNTRNACRNPGGQAPHGPWCYTTNREVRWEYCPIEECDENAKHRR</sequence>
<evidence type="ECO:0000256" key="3">
    <source>
        <dbReference type="ARBA" id="ARBA00022572"/>
    </source>
</evidence>
<dbReference type="Pfam" id="PF01392">
    <property type="entry name" value="Fz"/>
    <property type="match status" value="1"/>
</dbReference>
<dbReference type="CDD" id="cd00108">
    <property type="entry name" value="KR"/>
    <property type="match status" value="1"/>
</dbReference>
<keyword evidence="6" id="KW-1015">Disulfide bond</keyword>
<dbReference type="GO" id="GO:0016020">
    <property type="term" value="C:membrane"/>
    <property type="evidence" value="ECO:0007669"/>
    <property type="project" value="UniProtKB-SubCell"/>
</dbReference>
<evidence type="ECO:0000313" key="12">
    <source>
        <dbReference type="Proteomes" id="UP001163046"/>
    </source>
</evidence>
<reference evidence="11" key="1">
    <citation type="submission" date="2023-01" db="EMBL/GenBank/DDBJ databases">
        <title>Genome assembly of the deep-sea coral Lophelia pertusa.</title>
        <authorList>
            <person name="Herrera S."/>
            <person name="Cordes E."/>
        </authorList>
    </citation>
    <scope>NUCLEOTIDE SEQUENCE</scope>
    <source>
        <strain evidence="11">USNM1676648</strain>
        <tissue evidence="11">Polyp</tissue>
    </source>
</reference>
<evidence type="ECO:0000313" key="11">
    <source>
        <dbReference type="EMBL" id="KAJ7384949.1"/>
    </source>
</evidence>
<dbReference type="AlphaFoldDB" id="A0A9W9ZPR6"/>
<comment type="caution">
    <text evidence="11">The sequence shown here is derived from an EMBL/GenBank/DDBJ whole genome shotgun (WGS) entry which is preliminary data.</text>
</comment>
<evidence type="ECO:0000256" key="8">
    <source>
        <dbReference type="SAM" id="SignalP"/>
    </source>
</evidence>
<feature type="domain" description="Kringle" evidence="10">
    <location>
        <begin position="216"/>
        <end position="296"/>
    </location>
</feature>
<dbReference type="EMBL" id="MU825883">
    <property type="protein sequence ID" value="KAJ7384949.1"/>
    <property type="molecule type" value="Genomic_DNA"/>
</dbReference>
<dbReference type="InterPro" id="IPR050759">
    <property type="entry name" value="Serine_protease_kringle"/>
</dbReference>
<dbReference type="InterPro" id="IPR036790">
    <property type="entry name" value="Frizzled_dom_sf"/>
</dbReference>
<dbReference type="PANTHER" id="PTHR24261:SF7">
    <property type="entry name" value="KRINGLE DOMAIN-CONTAINING PROTEIN"/>
    <property type="match status" value="1"/>
</dbReference>
<dbReference type="InterPro" id="IPR013806">
    <property type="entry name" value="Kringle-like"/>
</dbReference>
<evidence type="ECO:0000256" key="1">
    <source>
        <dbReference type="ARBA" id="ARBA00004479"/>
    </source>
</evidence>
<dbReference type="PROSITE" id="PS50070">
    <property type="entry name" value="KRINGLE_2"/>
    <property type="match status" value="1"/>
</dbReference>
<keyword evidence="5" id="KW-0067">ATP-binding</keyword>
<feature type="chain" id="PRO_5040762935" evidence="8">
    <location>
        <begin position="25"/>
        <end position="304"/>
    </location>
</feature>
<proteinExistence type="predicted"/>
<dbReference type="PRINTS" id="PR00018">
    <property type="entry name" value="KRINGLE"/>
</dbReference>
<gene>
    <name evidence="11" type="ORF">OS493_018637</name>
</gene>
<dbReference type="Pfam" id="PF00051">
    <property type="entry name" value="Kringle"/>
    <property type="match status" value="1"/>
</dbReference>
<dbReference type="GO" id="GO:0005524">
    <property type="term" value="F:ATP binding"/>
    <property type="evidence" value="ECO:0007669"/>
    <property type="project" value="UniProtKB-KW"/>
</dbReference>
<evidence type="ECO:0000256" key="2">
    <source>
        <dbReference type="ARBA" id="ARBA00022553"/>
    </source>
</evidence>
<dbReference type="InterPro" id="IPR020067">
    <property type="entry name" value="Frizzled_dom"/>
</dbReference>
<feature type="signal peptide" evidence="8">
    <location>
        <begin position="1"/>
        <end position="24"/>
    </location>
</feature>
<evidence type="ECO:0000256" key="4">
    <source>
        <dbReference type="ARBA" id="ARBA00022741"/>
    </source>
</evidence>
<dbReference type="InterPro" id="IPR038178">
    <property type="entry name" value="Kringle_sf"/>
</dbReference>
<keyword evidence="8" id="KW-0732">Signal</keyword>
<keyword evidence="12" id="KW-1185">Reference proteome</keyword>
<dbReference type="SUPFAM" id="SSF57440">
    <property type="entry name" value="Kringle-like"/>
    <property type="match status" value="1"/>
</dbReference>
<feature type="domain" description="FZ" evidence="9">
    <location>
        <begin position="61"/>
        <end position="209"/>
    </location>
</feature>
<organism evidence="11 12">
    <name type="scientific">Desmophyllum pertusum</name>
    <dbReference type="NCBI Taxonomy" id="174260"/>
    <lineage>
        <taxon>Eukaryota</taxon>
        <taxon>Metazoa</taxon>
        <taxon>Cnidaria</taxon>
        <taxon>Anthozoa</taxon>
        <taxon>Hexacorallia</taxon>
        <taxon>Scleractinia</taxon>
        <taxon>Caryophylliina</taxon>
        <taxon>Caryophylliidae</taxon>
        <taxon>Desmophyllum</taxon>
    </lineage>
</organism>
<dbReference type="SMART" id="SM00130">
    <property type="entry name" value="KR"/>
    <property type="match status" value="1"/>
</dbReference>
<comment type="caution">
    <text evidence="7">Lacks conserved residue(s) required for the propagation of feature annotation.</text>
</comment>
<name>A0A9W9ZPR6_9CNID</name>
<dbReference type="GO" id="GO:0004175">
    <property type="term" value="F:endopeptidase activity"/>
    <property type="evidence" value="ECO:0007669"/>
    <property type="project" value="TreeGrafter"/>
</dbReference>
<evidence type="ECO:0000256" key="7">
    <source>
        <dbReference type="PROSITE-ProRule" id="PRU00121"/>
    </source>
</evidence>